<gene>
    <name evidence="4" type="ORF">ABH943_004115</name>
</gene>
<feature type="domain" description="FAD dependent oxidoreductase" evidence="3">
    <location>
        <begin position="21"/>
        <end position="414"/>
    </location>
</feature>
<protein>
    <submittedName>
        <fullName evidence="4">Glycine/D-amino acid oxidase-like deaminating enzyme</fullName>
    </submittedName>
</protein>
<dbReference type="Proteomes" id="UP001620514">
    <property type="component" value="Unassembled WGS sequence"/>
</dbReference>
<dbReference type="RefSeq" id="WP_404609041.1">
    <property type="nucleotide sequence ID" value="NZ_JBIYDN010000012.1"/>
</dbReference>
<evidence type="ECO:0000259" key="3">
    <source>
        <dbReference type="Pfam" id="PF01266"/>
    </source>
</evidence>
<dbReference type="InterPro" id="IPR036188">
    <property type="entry name" value="FAD/NAD-bd_sf"/>
</dbReference>
<dbReference type="InterPro" id="IPR006076">
    <property type="entry name" value="FAD-dep_OxRdtase"/>
</dbReference>
<keyword evidence="5" id="KW-1185">Reference proteome</keyword>
<accession>A0ABW8MK89</accession>
<comment type="caution">
    <text evidence="4">The sequence shown here is derived from an EMBL/GenBank/DDBJ whole genome shotgun (WGS) entry which is preliminary data.</text>
</comment>
<evidence type="ECO:0000313" key="4">
    <source>
        <dbReference type="EMBL" id="MFK4444093.1"/>
    </source>
</evidence>
<keyword evidence="2" id="KW-0560">Oxidoreductase</keyword>
<evidence type="ECO:0000313" key="5">
    <source>
        <dbReference type="Proteomes" id="UP001620514"/>
    </source>
</evidence>
<dbReference type="Gene3D" id="3.50.50.60">
    <property type="entry name" value="FAD/NAD(P)-binding domain"/>
    <property type="match status" value="2"/>
</dbReference>
<proteinExistence type="inferred from homology"/>
<dbReference type="Gene3D" id="3.30.9.10">
    <property type="entry name" value="D-Amino Acid Oxidase, subunit A, domain 2"/>
    <property type="match status" value="2"/>
</dbReference>
<organism evidence="4 5">
    <name type="scientific">Caballeronia udeis</name>
    <dbReference type="NCBI Taxonomy" id="1232866"/>
    <lineage>
        <taxon>Bacteria</taxon>
        <taxon>Pseudomonadati</taxon>
        <taxon>Pseudomonadota</taxon>
        <taxon>Betaproteobacteria</taxon>
        <taxon>Burkholderiales</taxon>
        <taxon>Burkholderiaceae</taxon>
        <taxon>Caballeronia</taxon>
    </lineage>
</organism>
<comment type="similarity">
    <text evidence="1">Belongs to the DadA oxidoreductase family.</text>
</comment>
<name>A0ABW8MK89_9BURK</name>
<evidence type="ECO:0000256" key="1">
    <source>
        <dbReference type="ARBA" id="ARBA00009410"/>
    </source>
</evidence>
<reference evidence="4 5" key="1">
    <citation type="submission" date="2024-11" db="EMBL/GenBank/DDBJ databases">
        <title>Using genomics to understand microbial adaptation to soil warming.</title>
        <authorList>
            <person name="Deangelis K.M. PhD."/>
        </authorList>
    </citation>
    <scope>NUCLEOTIDE SEQUENCE [LARGE SCALE GENOMIC DNA]</scope>
    <source>
        <strain evidence="4 5">GAS97</strain>
    </source>
</reference>
<dbReference type="PANTHER" id="PTHR13847">
    <property type="entry name" value="SARCOSINE DEHYDROGENASE-RELATED"/>
    <property type="match status" value="1"/>
</dbReference>
<evidence type="ECO:0000256" key="2">
    <source>
        <dbReference type="ARBA" id="ARBA00023002"/>
    </source>
</evidence>
<dbReference type="EMBL" id="JBIYDN010000012">
    <property type="protein sequence ID" value="MFK4444093.1"/>
    <property type="molecule type" value="Genomic_DNA"/>
</dbReference>
<dbReference type="Pfam" id="PF01266">
    <property type="entry name" value="DAO"/>
    <property type="match status" value="1"/>
</dbReference>
<dbReference type="PANTHER" id="PTHR13847:SF280">
    <property type="entry name" value="D-AMINO ACID DEHYDROGENASE"/>
    <property type="match status" value="1"/>
</dbReference>
<dbReference type="SUPFAM" id="SSF51905">
    <property type="entry name" value="FAD/NAD(P)-binding domain"/>
    <property type="match status" value="1"/>
</dbReference>
<sequence>MSRIIPDPIATNATALPLETDVVVIGGGIVGVSTALSLAQRKVRVVLCEKGLIGAEQSARNWGWVRQMGRDAAEIPLSVESLRLWRELQPRFGIDTGFRETGITYLCRTDQEMNEYHEWIGSAKRFGIDTKMLGRAELPHYVPGVSSDFVGGMYTASDGRAEPLMAAPAIARAAQAAGAHIATRCAVRGIEREAGRVSGVVTEHGEIRCSSVVLAGGAWSRLFAGSFGVSLPQLKVLGSAARIAPVEGLTSMPVGGDHFAFRRRLDGGFTIAMRNTTLVPIVPDSFRLFSDFWSRLRQNRRELRLRIGKRFIDEWMMQRHWALDAISPFEQMRILDPAPSESTIRAGLAHLAQAFPAFAQARVLQTWGGLIDVTPDAVPIIGPLSTLPGFFIATGFSGHGFGLGPGAGQMMAQMVTNETQTVDPAPFRFERFNRFPAASLQAA</sequence>